<protein>
    <recommendedName>
        <fullName evidence="2">phosphoglycerate mutase (2,3-diphosphoglycerate-dependent)</fullName>
        <ecNumber evidence="2">5.4.2.11</ecNumber>
    </recommendedName>
</protein>
<evidence type="ECO:0000256" key="5">
    <source>
        <dbReference type="SAM" id="MobiDB-lite"/>
    </source>
</evidence>
<feature type="region of interest" description="Disordered" evidence="5">
    <location>
        <begin position="228"/>
        <end position="247"/>
    </location>
</feature>
<dbReference type="Gene3D" id="3.40.50.1240">
    <property type="entry name" value="Phosphoglycerate mutase-like"/>
    <property type="match status" value="1"/>
</dbReference>
<proteinExistence type="inferred from homology"/>
<dbReference type="PROSITE" id="PS00175">
    <property type="entry name" value="PG_MUTASE"/>
    <property type="match status" value="1"/>
</dbReference>
<keyword evidence="4" id="KW-0413">Isomerase</keyword>
<dbReference type="EC" id="5.4.2.11" evidence="2"/>
<organism evidence="6 7">
    <name type="scientific">Amycolatopsis pigmentata</name>
    <dbReference type="NCBI Taxonomy" id="450801"/>
    <lineage>
        <taxon>Bacteria</taxon>
        <taxon>Bacillati</taxon>
        <taxon>Actinomycetota</taxon>
        <taxon>Actinomycetes</taxon>
        <taxon>Pseudonocardiales</taxon>
        <taxon>Pseudonocardiaceae</taxon>
        <taxon>Amycolatopsis</taxon>
    </lineage>
</organism>
<evidence type="ECO:0000256" key="3">
    <source>
        <dbReference type="ARBA" id="ARBA00023152"/>
    </source>
</evidence>
<dbReference type="SUPFAM" id="SSF53254">
    <property type="entry name" value="Phosphoglycerate mutase-like"/>
    <property type="match status" value="1"/>
</dbReference>
<dbReference type="CDD" id="cd07067">
    <property type="entry name" value="HP_PGM_like"/>
    <property type="match status" value="1"/>
</dbReference>
<evidence type="ECO:0000256" key="1">
    <source>
        <dbReference type="ARBA" id="ARBA00006717"/>
    </source>
</evidence>
<dbReference type="InterPro" id="IPR001345">
    <property type="entry name" value="PG/BPGM_mutase_AS"/>
</dbReference>
<evidence type="ECO:0000313" key="6">
    <source>
        <dbReference type="EMBL" id="MFD2420143.1"/>
    </source>
</evidence>
<gene>
    <name evidence="6" type="ORF">ACFSXZ_27820</name>
</gene>
<evidence type="ECO:0000313" key="7">
    <source>
        <dbReference type="Proteomes" id="UP001597417"/>
    </source>
</evidence>
<dbReference type="InterPro" id="IPR005952">
    <property type="entry name" value="Phosphogly_mut1"/>
</dbReference>
<feature type="compositionally biased region" description="Acidic residues" evidence="5">
    <location>
        <begin position="236"/>
        <end position="247"/>
    </location>
</feature>
<dbReference type="InterPro" id="IPR029033">
    <property type="entry name" value="His_PPase_superfam"/>
</dbReference>
<dbReference type="EMBL" id="JBHUKR010000017">
    <property type="protein sequence ID" value="MFD2420143.1"/>
    <property type="molecule type" value="Genomic_DNA"/>
</dbReference>
<sequence length="247" mass="27161">MSTRMAWVGLLRHGQSTGNVAREEAESGGLEVIDIAERDADVPLTSLGEKQAAAAGEWLARSPVDLVVASPYVRAVETARAALAVAAERGARVPRAPVVDERLRDRELGVLDLLTSKGVRERQPGELKRKRRHGKFYYRPPGGESWADVVLRMRSLLRELHADAAGRRVLLVAHDMTVYALRYLLEGIPERELLRVAARTEVPNGSVTGWEHVADGRYRLTEAQETAHLHATDTPPTEDDDAAPSLT</sequence>
<comment type="similarity">
    <text evidence="1">Belongs to the phosphoglycerate mutase family. BPG-dependent PGAM subfamily.</text>
</comment>
<dbReference type="Pfam" id="PF00300">
    <property type="entry name" value="His_Phos_1"/>
    <property type="match status" value="1"/>
</dbReference>
<evidence type="ECO:0000256" key="2">
    <source>
        <dbReference type="ARBA" id="ARBA00012028"/>
    </source>
</evidence>
<accession>A0ABW5FYK4</accession>
<name>A0ABW5FYK4_9PSEU</name>
<dbReference type="PANTHER" id="PTHR11931">
    <property type="entry name" value="PHOSPHOGLYCERATE MUTASE"/>
    <property type="match status" value="1"/>
</dbReference>
<reference evidence="7" key="1">
    <citation type="journal article" date="2019" name="Int. J. Syst. Evol. Microbiol.">
        <title>The Global Catalogue of Microorganisms (GCM) 10K type strain sequencing project: providing services to taxonomists for standard genome sequencing and annotation.</title>
        <authorList>
            <consortium name="The Broad Institute Genomics Platform"/>
            <consortium name="The Broad Institute Genome Sequencing Center for Infectious Disease"/>
            <person name="Wu L."/>
            <person name="Ma J."/>
        </authorList>
    </citation>
    <scope>NUCLEOTIDE SEQUENCE [LARGE SCALE GENOMIC DNA]</scope>
    <source>
        <strain evidence="7">CGMCC 4.7645</strain>
    </source>
</reference>
<dbReference type="Proteomes" id="UP001597417">
    <property type="component" value="Unassembled WGS sequence"/>
</dbReference>
<dbReference type="InterPro" id="IPR013078">
    <property type="entry name" value="His_Pase_superF_clade-1"/>
</dbReference>
<dbReference type="RefSeq" id="WP_378268172.1">
    <property type="nucleotide sequence ID" value="NZ_JBHUKR010000017.1"/>
</dbReference>
<keyword evidence="7" id="KW-1185">Reference proteome</keyword>
<comment type="caution">
    <text evidence="6">The sequence shown here is derived from an EMBL/GenBank/DDBJ whole genome shotgun (WGS) entry which is preliminary data.</text>
</comment>
<evidence type="ECO:0000256" key="4">
    <source>
        <dbReference type="ARBA" id="ARBA00023235"/>
    </source>
</evidence>
<dbReference type="SMART" id="SM00855">
    <property type="entry name" value="PGAM"/>
    <property type="match status" value="1"/>
</dbReference>
<keyword evidence="3" id="KW-0324">Glycolysis</keyword>